<name>A0A1I7WBB5_HETBA</name>
<organism evidence="1 2">
    <name type="scientific">Heterorhabditis bacteriophora</name>
    <name type="common">Entomopathogenic nematode worm</name>
    <dbReference type="NCBI Taxonomy" id="37862"/>
    <lineage>
        <taxon>Eukaryota</taxon>
        <taxon>Metazoa</taxon>
        <taxon>Ecdysozoa</taxon>
        <taxon>Nematoda</taxon>
        <taxon>Chromadorea</taxon>
        <taxon>Rhabditida</taxon>
        <taxon>Rhabditina</taxon>
        <taxon>Rhabditomorpha</taxon>
        <taxon>Strongyloidea</taxon>
        <taxon>Heterorhabditidae</taxon>
        <taxon>Heterorhabditis</taxon>
    </lineage>
</organism>
<accession>A0A1I7WBB5</accession>
<keyword evidence="1" id="KW-1185">Reference proteome</keyword>
<evidence type="ECO:0000313" key="2">
    <source>
        <dbReference type="WBParaSite" id="Hba_01971"/>
    </source>
</evidence>
<proteinExistence type="predicted"/>
<dbReference type="WBParaSite" id="Hba_01971">
    <property type="protein sequence ID" value="Hba_01971"/>
    <property type="gene ID" value="Hba_01971"/>
</dbReference>
<evidence type="ECO:0000313" key="1">
    <source>
        <dbReference type="Proteomes" id="UP000095283"/>
    </source>
</evidence>
<sequence>MYSFRFNKFMQMCLTYSFS</sequence>
<dbReference type="AlphaFoldDB" id="A0A1I7WBB5"/>
<protein>
    <submittedName>
        <fullName evidence="2">Uncharacterized protein</fullName>
    </submittedName>
</protein>
<reference evidence="2" key="1">
    <citation type="submission" date="2016-11" db="UniProtKB">
        <authorList>
            <consortium name="WormBaseParasite"/>
        </authorList>
    </citation>
    <scope>IDENTIFICATION</scope>
</reference>
<dbReference type="Proteomes" id="UP000095283">
    <property type="component" value="Unplaced"/>
</dbReference>